<keyword evidence="2" id="KW-1133">Transmembrane helix</keyword>
<keyword evidence="2" id="KW-0812">Transmembrane</keyword>
<accession>A0A1E5QPM7</accession>
<feature type="region of interest" description="Disordered" evidence="1">
    <location>
        <begin position="149"/>
        <end position="195"/>
    </location>
</feature>
<comment type="caution">
    <text evidence="3">The sequence shown here is derived from an EMBL/GenBank/DDBJ whole genome shotgun (WGS) entry which is preliminary data.</text>
</comment>
<name>A0A1E5QPM7_9CYAN</name>
<feature type="compositionally biased region" description="Low complexity" evidence="1">
    <location>
        <begin position="151"/>
        <end position="167"/>
    </location>
</feature>
<gene>
    <name evidence="3" type="ORF">BH720_03430</name>
</gene>
<dbReference type="EMBL" id="MJGC01000035">
    <property type="protein sequence ID" value="OEJ76622.1"/>
    <property type="molecule type" value="Genomic_DNA"/>
</dbReference>
<keyword evidence="2" id="KW-0472">Membrane</keyword>
<evidence type="ECO:0000256" key="1">
    <source>
        <dbReference type="SAM" id="MobiDB-lite"/>
    </source>
</evidence>
<dbReference type="STRING" id="1781255.BH720_03430"/>
<feature type="transmembrane region" description="Helical" evidence="2">
    <location>
        <begin position="44"/>
        <end position="62"/>
    </location>
</feature>
<evidence type="ECO:0008006" key="4">
    <source>
        <dbReference type="Google" id="ProtNLM"/>
    </source>
</evidence>
<evidence type="ECO:0000256" key="2">
    <source>
        <dbReference type="SAM" id="Phobius"/>
    </source>
</evidence>
<reference evidence="3" key="1">
    <citation type="submission" date="2016-09" db="EMBL/GenBank/DDBJ databases">
        <title>Draft genome of thermotolerant cyanobacterium Desertifilum sp. strain IPPAS B-1220.</title>
        <authorList>
            <person name="Sinetova M.A."/>
            <person name="Bolakhan K."/>
            <person name="Zayadan B.K."/>
            <person name="Mironov K.S."/>
            <person name="Ustinova V."/>
            <person name="Kupriyanova E.V."/>
            <person name="Sidorov R.A."/>
            <person name="Skrypnik A.N."/>
            <person name="Gogoleva N.E."/>
            <person name="Gogolev Y.V."/>
            <person name="Los D.A."/>
        </authorList>
    </citation>
    <scope>NUCLEOTIDE SEQUENCE [LARGE SCALE GENOMIC DNA]</scope>
    <source>
        <strain evidence="3">IPPAS B-1220</strain>
    </source>
</reference>
<feature type="compositionally biased region" description="Polar residues" evidence="1">
    <location>
        <begin position="169"/>
        <end position="181"/>
    </location>
</feature>
<sequence>MGYRILISSEPSGKQSSLIIYNNRPMLIVNPRLHSGVPLMKSKALFWVPGAIALILAAAPALPPFSEAAIAGPGRMGDRSGKLEQLNLTEAQKTEMTRIRENTRQQMQAVFTPEQQAQMRQAREQRQRPDITLTDAQKTQLRAIHEESRRQMQSVLTEQQQQQLEQMRSNRPQRGPQSQRSEQWRSMRGQRNQQQ</sequence>
<proteinExistence type="predicted"/>
<organism evidence="3">
    <name type="scientific">Desertifilum tharense IPPAS B-1220</name>
    <dbReference type="NCBI Taxonomy" id="1781255"/>
    <lineage>
        <taxon>Bacteria</taxon>
        <taxon>Bacillati</taxon>
        <taxon>Cyanobacteriota</taxon>
        <taxon>Cyanophyceae</taxon>
        <taxon>Desertifilales</taxon>
        <taxon>Desertifilaceae</taxon>
        <taxon>Desertifilum</taxon>
    </lineage>
</organism>
<protein>
    <recommendedName>
        <fullName evidence="4">P pilus assembly/Cpx signaling pathway, periplasmic inhibitor/zinc-resistance associated protein</fullName>
    </recommendedName>
</protein>
<dbReference type="AlphaFoldDB" id="A0A1E5QPM7"/>
<evidence type="ECO:0000313" key="3">
    <source>
        <dbReference type="EMBL" id="OEJ76622.1"/>
    </source>
</evidence>